<dbReference type="SMART" id="SM00387">
    <property type="entry name" value="HATPase_c"/>
    <property type="match status" value="1"/>
</dbReference>
<dbReference type="InterPro" id="IPR003594">
    <property type="entry name" value="HATPase_dom"/>
</dbReference>
<dbReference type="EMBL" id="JADEXQ010000005">
    <property type="protein sequence ID" value="MBE9028666.1"/>
    <property type="molecule type" value="Genomic_DNA"/>
</dbReference>
<dbReference type="Gene3D" id="1.10.287.130">
    <property type="match status" value="1"/>
</dbReference>
<feature type="region of interest" description="Disordered" evidence="7">
    <location>
        <begin position="461"/>
        <end position="490"/>
    </location>
</feature>
<protein>
    <recommendedName>
        <fullName evidence="2">histidine kinase</fullName>
        <ecNumber evidence="2">2.7.13.3</ecNumber>
    </recommendedName>
</protein>
<evidence type="ECO:0000256" key="5">
    <source>
        <dbReference type="ARBA" id="ARBA00022777"/>
    </source>
</evidence>
<comment type="catalytic activity">
    <reaction evidence="1">
        <text>ATP + protein L-histidine = ADP + protein N-phospho-L-histidine.</text>
        <dbReference type="EC" id="2.7.13.3"/>
    </reaction>
</comment>
<dbReference type="CDD" id="cd00082">
    <property type="entry name" value="HisKA"/>
    <property type="match status" value="1"/>
</dbReference>
<evidence type="ECO:0000256" key="2">
    <source>
        <dbReference type="ARBA" id="ARBA00012438"/>
    </source>
</evidence>
<dbReference type="InterPro" id="IPR036890">
    <property type="entry name" value="HATPase_C_sf"/>
</dbReference>
<dbReference type="Proteomes" id="UP000625316">
    <property type="component" value="Unassembled WGS sequence"/>
</dbReference>
<keyword evidence="11" id="KW-1185">Reference proteome</keyword>
<dbReference type="AlphaFoldDB" id="A0A928Z0V2"/>
<dbReference type="SMART" id="SM00388">
    <property type="entry name" value="HisKA"/>
    <property type="match status" value="1"/>
</dbReference>
<sequence length="490" mass="55188">MPLTSRSQPRYARRWLSLGLGLWLLLMAGVSFLSYRNALQLTQSAQRLRLSNRTVKEIGNIATTVTDAESGRRGYILLNDQTEFQRYKKSIDNLRTQLEGIEDLLSNTPAQQSRLQTLRTSIAEWRSFSEQSIDYYASVKGSRSPNLFSSKDPLFEQLKRERDDILDALRNLITAEQNLLDTEVLASESGFQRRLWLEIIGTVLVFLSLMVLYALLYNQLNQRQKAEVREQQLAQDKELSDLKLQFFSMVSHEFRTPLSLIIGSSQLLRETLPATNDASNFKNVDRIQMAAKSLSQMLNDLLTLARADAGTLSCNLAWTELQTFSLNLLEDVQFAMNVDRAINFQINSQSTYSWVDEKLLYAILSNLISNAIKYSNPDTTIDFTLDCAADSVMIQVKDRGNGIEPEAQEKLFEPFWRGANTKNIRGTGLGLAVVKRCVDRHGGTLHLTSQINAGTTFTIRLPQPAAPTNGNQGNPEITSPQVPPNLFPTP</sequence>
<keyword evidence="8" id="KW-0812">Transmembrane</keyword>
<accession>A0A928Z0V2</accession>
<dbReference type="CDD" id="cd19410">
    <property type="entry name" value="HK9-like_sensor"/>
    <property type="match status" value="1"/>
</dbReference>
<dbReference type="EC" id="2.7.13.3" evidence="2"/>
<dbReference type="PANTHER" id="PTHR43711">
    <property type="entry name" value="TWO-COMPONENT HISTIDINE KINASE"/>
    <property type="match status" value="1"/>
</dbReference>
<dbReference type="PRINTS" id="PR00344">
    <property type="entry name" value="BCTRLSENSOR"/>
</dbReference>
<dbReference type="SUPFAM" id="SSF55874">
    <property type="entry name" value="ATPase domain of HSP90 chaperone/DNA topoisomerase II/histidine kinase"/>
    <property type="match status" value="1"/>
</dbReference>
<organism evidence="10 11">
    <name type="scientific">Romeriopsis navalis LEGE 11480</name>
    <dbReference type="NCBI Taxonomy" id="2777977"/>
    <lineage>
        <taxon>Bacteria</taxon>
        <taxon>Bacillati</taxon>
        <taxon>Cyanobacteriota</taxon>
        <taxon>Cyanophyceae</taxon>
        <taxon>Leptolyngbyales</taxon>
        <taxon>Leptolyngbyaceae</taxon>
        <taxon>Romeriopsis</taxon>
        <taxon>Romeriopsis navalis</taxon>
    </lineage>
</organism>
<dbReference type="Pfam" id="PF00512">
    <property type="entry name" value="HisKA"/>
    <property type="match status" value="1"/>
</dbReference>
<name>A0A928Z0V2_9CYAN</name>
<evidence type="ECO:0000259" key="9">
    <source>
        <dbReference type="PROSITE" id="PS50109"/>
    </source>
</evidence>
<keyword evidence="4" id="KW-0808">Transferase</keyword>
<evidence type="ECO:0000256" key="6">
    <source>
        <dbReference type="ARBA" id="ARBA00023012"/>
    </source>
</evidence>
<dbReference type="InterPro" id="IPR003661">
    <property type="entry name" value="HisK_dim/P_dom"/>
</dbReference>
<dbReference type="InterPro" id="IPR005467">
    <property type="entry name" value="His_kinase_dom"/>
</dbReference>
<dbReference type="CDD" id="cd00075">
    <property type="entry name" value="HATPase"/>
    <property type="match status" value="1"/>
</dbReference>
<evidence type="ECO:0000256" key="7">
    <source>
        <dbReference type="SAM" id="MobiDB-lite"/>
    </source>
</evidence>
<proteinExistence type="predicted"/>
<evidence type="ECO:0000256" key="8">
    <source>
        <dbReference type="SAM" id="Phobius"/>
    </source>
</evidence>
<evidence type="ECO:0000313" key="10">
    <source>
        <dbReference type="EMBL" id="MBE9028666.1"/>
    </source>
</evidence>
<dbReference type="InterPro" id="IPR036097">
    <property type="entry name" value="HisK_dim/P_sf"/>
</dbReference>
<feature type="compositionally biased region" description="Pro residues" evidence="7">
    <location>
        <begin position="481"/>
        <end position="490"/>
    </location>
</feature>
<feature type="domain" description="Histidine kinase" evidence="9">
    <location>
        <begin position="249"/>
        <end position="465"/>
    </location>
</feature>
<keyword evidence="3" id="KW-0597">Phosphoprotein</keyword>
<dbReference type="Pfam" id="PF05227">
    <property type="entry name" value="CHASE3"/>
    <property type="match status" value="1"/>
</dbReference>
<evidence type="ECO:0000313" key="11">
    <source>
        <dbReference type="Proteomes" id="UP000625316"/>
    </source>
</evidence>
<dbReference type="SUPFAM" id="SSF47384">
    <property type="entry name" value="Homodimeric domain of signal transducing histidine kinase"/>
    <property type="match status" value="1"/>
</dbReference>
<gene>
    <name evidence="10" type="ORF">IQ266_02695</name>
</gene>
<dbReference type="Pfam" id="PF02518">
    <property type="entry name" value="HATPase_c"/>
    <property type="match status" value="1"/>
</dbReference>
<dbReference type="RefSeq" id="WP_264323491.1">
    <property type="nucleotide sequence ID" value="NZ_JADEXQ010000005.1"/>
</dbReference>
<dbReference type="GO" id="GO:0000155">
    <property type="term" value="F:phosphorelay sensor kinase activity"/>
    <property type="evidence" value="ECO:0007669"/>
    <property type="project" value="InterPro"/>
</dbReference>
<comment type="caution">
    <text evidence="10">The sequence shown here is derived from an EMBL/GenBank/DDBJ whole genome shotgun (WGS) entry which is preliminary data.</text>
</comment>
<keyword evidence="5" id="KW-0418">Kinase</keyword>
<feature type="transmembrane region" description="Helical" evidence="8">
    <location>
        <begin position="195"/>
        <end position="216"/>
    </location>
</feature>
<dbReference type="InterPro" id="IPR004358">
    <property type="entry name" value="Sig_transdc_His_kin-like_C"/>
</dbReference>
<dbReference type="Gene3D" id="3.30.565.10">
    <property type="entry name" value="Histidine kinase-like ATPase, C-terminal domain"/>
    <property type="match status" value="1"/>
</dbReference>
<dbReference type="PROSITE" id="PS50109">
    <property type="entry name" value="HIS_KIN"/>
    <property type="match status" value="1"/>
</dbReference>
<reference evidence="10" key="1">
    <citation type="submission" date="2020-10" db="EMBL/GenBank/DDBJ databases">
        <authorList>
            <person name="Castelo-Branco R."/>
            <person name="Eusebio N."/>
            <person name="Adriana R."/>
            <person name="Vieira A."/>
            <person name="Brugerolle De Fraissinette N."/>
            <person name="Rezende De Castro R."/>
            <person name="Schneider M.P."/>
            <person name="Vasconcelos V."/>
            <person name="Leao P.N."/>
        </authorList>
    </citation>
    <scope>NUCLEOTIDE SEQUENCE</scope>
    <source>
        <strain evidence="10">LEGE 11480</strain>
    </source>
</reference>
<evidence type="ECO:0000256" key="4">
    <source>
        <dbReference type="ARBA" id="ARBA00022679"/>
    </source>
</evidence>
<dbReference type="FunFam" id="3.30.565.10:FF:000006">
    <property type="entry name" value="Sensor histidine kinase WalK"/>
    <property type="match status" value="1"/>
</dbReference>
<keyword evidence="8" id="KW-0472">Membrane</keyword>
<feature type="compositionally biased region" description="Polar residues" evidence="7">
    <location>
        <begin position="466"/>
        <end position="480"/>
    </location>
</feature>
<evidence type="ECO:0000256" key="3">
    <source>
        <dbReference type="ARBA" id="ARBA00022553"/>
    </source>
</evidence>
<keyword evidence="6" id="KW-0902">Two-component regulatory system</keyword>
<evidence type="ECO:0000256" key="1">
    <source>
        <dbReference type="ARBA" id="ARBA00000085"/>
    </source>
</evidence>
<dbReference type="InterPro" id="IPR007891">
    <property type="entry name" value="CHASE3"/>
</dbReference>
<dbReference type="InterPro" id="IPR050736">
    <property type="entry name" value="Sensor_HK_Regulatory"/>
</dbReference>
<dbReference type="PANTHER" id="PTHR43711:SF26">
    <property type="entry name" value="SENSOR HISTIDINE KINASE RCSC"/>
    <property type="match status" value="1"/>
</dbReference>
<keyword evidence="8" id="KW-1133">Transmembrane helix</keyword>